<evidence type="ECO:0000313" key="3">
    <source>
        <dbReference type="Proteomes" id="UP001586593"/>
    </source>
</evidence>
<dbReference type="EMBL" id="JAZHXJ010002303">
    <property type="protein sequence ID" value="KAL1839678.1"/>
    <property type="molecule type" value="Genomic_DNA"/>
</dbReference>
<organism evidence="2 3">
    <name type="scientific">Phialemonium thermophilum</name>
    <dbReference type="NCBI Taxonomy" id="223376"/>
    <lineage>
        <taxon>Eukaryota</taxon>
        <taxon>Fungi</taxon>
        <taxon>Dikarya</taxon>
        <taxon>Ascomycota</taxon>
        <taxon>Pezizomycotina</taxon>
        <taxon>Sordariomycetes</taxon>
        <taxon>Sordariomycetidae</taxon>
        <taxon>Cephalothecales</taxon>
        <taxon>Cephalothecaceae</taxon>
        <taxon>Phialemonium</taxon>
    </lineage>
</organism>
<gene>
    <name evidence="2" type="ORF">VTK73DRAFT_3981</name>
</gene>
<proteinExistence type="predicted"/>
<keyword evidence="3" id="KW-1185">Reference proteome</keyword>
<dbReference type="Proteomes" id="UP001586593">
    <property type="component" value="Unassembled WGS sequence"/>
</dbReference>
<protein>
    <submittedName>
        <fullName evidence="2">Uncharacterized protein</fullName>
    </submittedName>
</protein>
<feature type="chain" id="PRO_5045791570" evidence="1">
    <location>
        <begin position="20"/>
        <end position="68"/>
    </location>
</feature>
<keyword evidence="1" id="KW-0732">Signal</keyword>
<accession>A0ABR3VCU3</accession>
<dbReference type="Gene3D" id="2.60.120.260">
    <property type="entry name" value="Galactose-binding domain-like"/>
    <property type="match status" value="1"/>
</dbReference>
<feature type="signal peptide" evidence="1">
    <location>
        <begin position="1"/>
        <end position="19"/>
    </location>
</feature>
<comment type="caution">
    <text evidence="2">The sequence shown here is derived from an EMBL/GenBank/DDBJ whole genome shotgun (WGS) entry which is preliminary data.</text>
</comment>
<name>A0ABR3VCU3_9PEZI</name>
<sequence length="68" mass="7270">MLLRSLATASLSLLSPVAASRVLDLSDQAWTLENRALNISTAGRVPSHVHLDLLEAQIIGEPLTRGPL</sequence>
<evidence type="ECO:0000256" key="1">
    <source>
        <dbReference type="SAM" id="SignalP"/>
    </source>
</evidence>
<evidence type="ECO:0000313" key="2">
    <source>
        <dbReference type="EMBL" id="KAL1839678.1"/>
    </source>
</evidence>
<reference evidence="2 3" key="1">
    <citation type="journal article" date="2024" name="Commun. Biol.">
        <title>Comparative genomic analysis of thermophilic fungi reveals convergent evolutionary adaptations and gene losses.</title>
        <authorList>
            <person name="Steindorff A.S."/>
            <person name="Aguilar-Pontes M.V."/>
            <person name="Robinson A.J."/>
            <person name="Andreopoulos B."/>
            <person name="LaButti K."/>
            <person name="Kuo A."/>
            <person name="Mondo S."/>
            <person name="Riley R."/>
            <person name="Otillar R."/>
            <person name="Haridas S."/>
            <person name="Lipzen A."/>
            <person name="Grimwood J."/>
            <person name="Schmutz J."/>
            <person name="Clum A."/>
            <person name="Reid I.D."/>
            <person name="Moisan M.C."/>
            <person name="Butler G."/>
            <person name="Nguyen T.T.M."/>
            <person name="Dewar K."/>
            <person name="Conant G."/>
            <person name="Drula E."/>
            <person name="Henrissat B."/>
            <person name="Hansel C."/>
            <person name="Singer S."/>
            <person name="Hutchinson M.I."/>
            <person name="de Vries R.P."/>
            <person name="Natvig D.O."/>
            <person name="Powell A.J."/>
            <person name="Tsang A."/>
            <person name="Grigoriev I.V."/>
        </authorList>
    </citation>
    <scope>NUCLEOTIDE SEQUENCE [LARGE SCALE GENOMIC DNA]</scope>
    <source>
        <strain evidence="2 3">ATCC 24622</strain>
    </source>
</reference>